<dbReference type="PaxDb" id="166486-ERS852572_00373"/>
<proteinExistence type="predicted"/>
<reference evidence="1 2" key="1">
    <citation type="submission" date="2015-09" db="EMBL/GenBank/DDBJ databases">
        <authorList>
            <consortium name="Pathogen Informatics"/>
        </authorList>
    </citation>
    <scope>NUCLEOTIDE SEQUENCE [LARGE SCALE GENOMIC DNA]</scope>
    <source>
        <strain evidence="1 2">2789STDY5834960</strain>
    </source>
</reference>
<organism evidence="1 2">
    <name type="scientific">Roseburia intestinalis</name>
    <dbReference type="NCBI Taxonomy" id="166486"/>
    <lineage>
        <taxon>Bacteria</taxon>
        <taxon>Bacillati</taxon>
        <taxon>Bacillota</taxon>
        <taxon>Clostridia</taxon>
        <taxon>Lachnospirales</taxon>
        <taxon>Lachnospiraceae</taxon>
        <taxon>Roseburia</taxon>
    </lineage>
</organism>
<accession>A0A173RG02</accession>
<dbReference type="EMBL" id="CYXZ01000002">
    <property type="protein sequence ID" value="CUM76559.1"/>
    <property type="molecule type" value="Genomic_DNA"/>
</dbReference>
<evidence type="ECO:0000313" key="1">
    <source>
        <dbReference type="EMBL" id="CUM76559.1"/>
    </source>
</evidence>
<dbReference type="Proteomes" id="UP000095350">
    <property type="component" value="Unassembled WGS sequence"/>
</dbReference>
<evidence type="ECO:0000313" key="2">
    <source>
        <dbReference type="Proteomes" id="UP000095350"/>
    </source>
</evidence>
<name>A0A173RG02_9FIRM</name>
<gene>
    <name evidence="1" type="ORF">ERS852572_00373</name>
</gene>
<dbReference type="AlphaFoldDB" id="A0A173RG02"/>
<protein>
    <submittedName>
        <fullName evidence="1">Uncharacterized protein</fullName>
    </submittedName>
</protein>
<dbReference type="STRING" id="166486.ERS852572_00373"/>
<sequence length="35" mass="4229">MKFGIKNGFEIMKKGVDMDHEIYSTTRMFSRMSRR</sequence>